<dbReference type="EMBL" id="LR796829">
    <property type="protein sequence ID" value="CAB4168653.1"/>
    <property type="molecule type" value="Genomic_DNA"/>
</dbReference>
<gene>
    <name evidence="2" type="ORF">UFOVP302_11</name>
    <name evidence="3" type="ORF">UFOVP579_11</name>
</gene>
<organism evidence="2">
    <name type="scientific">uncultured Caudovirales phage</name>
    <dbReference type="NCBI Taxonomy" id="2100421"/>
    <lineage>
        <taxon>Viruses</taxon>
        <taxon>Duplodnaviria</taxon>
        <taxon>Heunggongvirae</taxon>
        <taxon>Uroviricota</taxon>
        <taxon>Caudoviricetes</taxon>
        <taxon>Peduoviridae</taxon>
        <taxon>Maltschvirus</taxon>
        <taxon>Maltschvirus maltsch</taxon>
    </lineage>
</organism>
<feature type="region of interest" description="Disordered" evidence="1">
    <location>
        <begin position="39"/>
        <end position="92"/>
    </location>
</feature>
<reference evidence="2" key="1">
    <citation type="submission" date="2020-04" db="EMBL/GenBank/DDBJ databases">
        <authorList>
            <person name="Chiriac C."/>
            <person name="Salcher M."/>
            <person name="Ghai R."/>
            <person name="Kavagutti S V."/>
        </authorList>
    </citation>
    <scope>NUCLEOTIDE SEQUENCE</scope>
</reference>
<proteinExistence type="predicted"/>
<sequence length="92" mass="10271">MDSARLKEIFKNDPHITKVWVNDAGEYWLVKRPNTRMVTITRPASHAPTETTTKASAETPIETPTETPAETPIETTEAPAEKGNNNKKPNKK</sequence>
<evidence type="ECO:0000256" key="1">
    <source>
        <dbReference type="SAM" id="MobiDB-lite"/>
    </source>
</evidence>
<dbReference type="EMBL" id="LR796316">
    <property type="protein sequence ID" value="CAB4136032.1"/>
    <property type="molecule type" value="Genomic_DNA"/>
</dbReference>
<name>A0A6J5LQH8_9CAUD</name>
<evidence type="ECO:0000313" key="2">
    <source>
        <dbReference type="EMBL" id="CAB4136032.1"/>
    </source>
</evidence>
<protein>
    <submittedName>
        <fullName evidence="2">Uncharacterized protein</fullName>
    </submittedName>
</protein>
<accession>A0A6J5LQH8</accession>
<feature type="compositionally biased region" description="Low complexity" evidence="1">
    <location>
        <begin position="57"/>
        <end position="92"/>
    </location>
</feature>
<evidence type="ECO:0000313" key="3">
    <source>
        <dbReference type="EMBL" id="CAB4168653.1"/>
    </source>
</evidence>